<dbReference type="EMBL" id="NBNE01007996">
    <property type="protein sequence ID" value="OWY99981.1"/>
    <property type="molecule type" value="Genomic_DNA"/>
</dbReference>
<organism evidence="1 2">
    <name type="scientific">Phytophthora megakarya</name>
    <dbReference type="NCBI Taxonomy" id="4795"/>
    <lineage>
        <taxon>Eukaryota</taxon>
        <taxon>Sar</taxon>
        <taxon>Stramenopiles</taxon>
        <taxon>Oomycota</taxon>
        <taxon>Peronosporomycetes</taxon>
        <taxon>Peronosporales</taxon>
        <taxon>Peronosporaceae</taxon>
        <taxon>Phytophthora</taxon>
    </lineage>
</organism>
<proteinExistence type="predicted"/>
<name>A0A225V3T1_9STRA</name>
<dbReference type="Proteomes" id="UP000198211">
    <property type="component" value="Unassembled WGS sequence"/>
</dbReference>
<accession>A0A225V3T1</accession>
<evidence type="ECO:0000313" key="1">
    <source>
        <dbReference type="EMBL" id="OWY99981.1"/>
    </source>
</evidence>
<comment type="caution">
    <text evidence="1">The sequence shown here is derived from an EMBL/GenBank/DDBJ whole genome shotgun (WGS) entry which is preliminary data.</text>
</comment>
<dbReference type="OrthoDB" id="119269at2759"/>
<dbReference type="STRING" id="4795.A0A225V3T1"/>
<gene>
    <name evidence="1" type="ORF">PHMEG_00028925</name>
</gene>
<keyword evidence="2" id="KW-1185">Reference proteome</keyword>
<protein>
    <submittedName>
        <fullName evidence="1">Uncharacterized protein</fullName>
    </submittedName>
</protein>
<reference evidence="2" key="1">
    <citation type="submission" date="2017-03" db="EMBL/GenBank/DDBJ databases">
        <title>Phytopthora megakarya and P. palmivora, two closely related causual agents of cacao black pod achieved similar genome size and gene model numbers by different mechanisms.</title>
        <authorList>
            <person name="Ali S."/>
            <person name="Shao J."/>
            <person name="Larry D.J."/>
            <person name="Kronmiller B."/>
            <person name="Shen D."/>
            <person name="Strem M.D."/>
            <person name="Melnick R.L."/>
            <person name="Guiltinan M.J."/>
            <person name="Tyler B.M."/>
            <person name="Meinhardt L.W."/>
            <person name="Bailey B.A."/>
        </authorList>
    </citation>
    <scope>NUCLEOTIDE SEQUENCE [LARGE SCALE GENOMIC DNA]</scope>
    <source>
        <strain evidence="2">zdho120</strain>
    </source>
</reference>
<evidence type="ECO:0000313" key="2">
    <source>
        <dbReference type="Proteomes" id="UP000198211"/>
    </source>
</evidence>
<dbReference type="AlphaFoldDB" id="A0A225V3T1"/>
<sequence>MGLLRPGIAVPQDQDGYGVAYARRDNVGTEYHGSQKAIQLRCKEYAQACGFQLVVQHFSSKGQGGGNAKYAC</sequence>